<reference evidence="7 8" key="1">
    <citation type="journal article" date="2018" name="Evol. Lett.">
        <title>Horizontal gene cluster transfer increased hallucinogenic mushroom diversity.</title>
        <authorList>
            <person name="Reynolds H.T."/>
            <person name="Vijayakumar V."/>
            <person name="Gluck-Thaler E."/>
            <person name="Korotkin H.B."/>
            <person name="Matheny P.B."/>
            <person name="Slot J.C."/>
        </authorList>
    </citation>
    <scope>NUCLEOTIDE SEQUENCE [LARGE SCALE GENOMIC DNA]</scope>
    <source>
        <strain evidence="7 8">2631</strain>
    </source>
</reference>
<keyword evidence="2" id="KW-0344">Guanine-nucleotide releasing factor</keyword>
<dbReference type="PROSITE" id="PS50010">
    <property type="entry name" value="DH_2"/>
    <property type="match status" value="2"/>
</dbReference>
<dbReference type="Gene3D" id="1.20.900.10">
    <property type="entry name" value="Dbl homology (DH) domain"/>
    <property type="match status" value="2"/>
</dbReference>
<dbReference type="PROSITE" id="PS50219">
    <property type="entry name" value="CNH"/>
    <property type="match status" value="1"/>
</dbReference>
<dbReference type="GO" id="GO:0005085">
    <property type="term" value="F:guanyl-nucleotide exchange factor activity"/>
    <property type="evidence" value="ECO:0007669"/>
    <property type="project" value="UniProtKB-KW"/>
</dbReference>
<evidence type="ECO:0008006" key="9">
    <source>
        <dbReference type="Google" id="ProtNLM"/>
    </source>
</evidence>
<organism evidence="7 8">
    <name type="scientific">Psilocybe cyanescens</name>
    <dbReference type="NCBI Taxonomy" id="93625"/>
    <lineage>
        <taxon>Eukaryota</taxon>
        <taxon>Fungi</taxon>
        <taxon>Dikarya</taxon>
        <taxon>Basidiomycota</taxon>
        <taxon>Agaricomycotina</taxon>
        <taxon>Agaricomycetes</taxon>
        <taxon>Agaricomycetidae</taxon>
        <taxon>Agaricales</taxon>
        <taxon>Agaricineae</taxon>
        <taxon>Strophariaceae</taxon>
        <taxon>Psilocybe</taxon>
    </lineage>
</organism>
<dbReference type="SMART" id="SM00036">
    <property type="entry name" value="CNH"/>
    <property type="match status" value="1"/>
</dbReference>
<accession>A0A409X5Q3</accession>
<dbReference type="InterPro" id="IPR001849">
    <property type="entry name" value="PH_domain"/>
</dbReference>
<feature type="domain" description="PH" evidence="4">
    <location>
        <begin position="1042"/>
        <end position="1178"/>
    </location>
</feature>
<dbReference type="SUPFAM" id="SSF48065">
    <property type="entry name" value="DBL homology domain (DH-domain)"/>
    <property type="match status" value="2"/>
</dbReference>
<dbReference type="InParanoid" id="A0A409X5Q3"/>
<dbReference type="InterPro" id="IPR000591">
    <property type="entry name" value="DEP_dom"/>
</dbReference>
<feature type="domain" description="DH" evidence="5">
    <location>
        <begin position="586"/>
        <end position="782"/>
    </location>
</feature>
<dbReference type="SMART" id="SM00049">
    <property type="entry name" value="DEP"/>
    <property type="match status" value="1"/>
</dbReference>
<evidence type="ECO:0000259" key="6">
    <source>
        <dbReference type="PROSITE" id="PS50219"/>
    </source>
</evidence>
<evidence type="ECO:0000256" key="3">
    <source>
        <dbReference type="SAM" id="MobiDB-lite"/>
    </source>
</evidence>
<keyword evidence="1" id="KW-0597">Phosphoprotein</keyword>
<feature type="compositionally biased region" description="Polar residues" evidence="3">
    <location>
        <begin position="61"/>
        <end position="99"/>
    </location>
</feature>
<evidence type="ECO:0000256" key="1">
    <source>
        <dbReference type="ARBA" id="ARBA00022553"/>
    </source>
</evidence>
<keyword evidence="8" id="KW-1185">Reference proteome</keyword>
<evidence type="ECO:0000259" key="4">
    <source>
        <dbReference type="PROSITE" id="PS50003"/>
    </source>
</evidence>
<dbReference type="SUPFAM" id="SSF50729">
    <property type="entry name" value="PH domain-like"/>
    <property type="match status" value="1"/>
</dbReference>
<comment type="caution">
    <text evidence="7">The sequence shown here is derived from an EMBL/GenBank/DDBJ whole genome shotgun (WGS) entry which is preliminary data.</text>
</comment>
<dbReference type="Gene3D" id="2.30.29.30">
    <property type="entry name" value="Pleckstrin-homology domain (PH domain)/Phosphotyrosine-binding domain (PTB)"/>
    <property type="match status" value="1"/>
</dbReference>
<feature type="domain" description="CNH" evidence="6">
    <location>
        <begin position="1221"/>
        <end position="1525"/>
    </location>
</feature>
<evidence type="ECO:0000313" key="7">
    <source>
        <dbReference type="EMBL" id="PPQ86109.1"/>
    </source>
</evidence>
<feature type="compositionally biased region" description="Polar residues" evidence="3">
    <location>
        <begin position="139"/>
        <end position="149"/>
    </location>
</feature>
<evidence type="ECO:0000313" key="8">
    <source>
        <dbReference type="Proteomes" id="UP000283269"/>
    </source>
</evidence>
<feature type="region of interest" description="Disordered" evidence="3">
    <location>
        <begin position="229"/>
        <end position="274"/>
    </location>
</feature>
<dbReference type="InterPro" id="IPR035899">
    <property type="entry name" value="DBL_dom_sf"/>
</dbReference>
<dbReference type="InterPro" id="IPR041675">
    <property type="entry name" value="PH_5"/>
</dbReference>
<evidence type="ECO:0000256" key="2">
    <source>
        <dbReference type="ARBA" id="ARBA00022658"/>
    </source>
</evidence>
<proteinExistence type="predicted"/>
<feature type="compositionally biased region" description="Polar residues" evidence="3">
    <location>
        <begin position="258"/>
        <end position="268"/>
    </location>
</feature>
<dbReference type="InterPro" id="IPR011993">
    <property type="entry name" value="PH-like_dom_sf"/>
</dbReference>
<dbReference type="PROSITE" id="PS00741">
    <property type="entry name" value="DH_1"/>
    <property type="match status" value="1"/>
</dbReference>
<dbReference type="InterPro" id="IPR000219">
    <property type="entry name" value="DH_dom"/>
</dbReference>
<dbReference type="Pfam" id="PF15405">
    <property type="entry name" value="PH_5"/>
    <property type="match status" value="1"/>
</dbReference>
<dbReference type="InterPro" id="IPR001180">
    <property type="entry name" value="CNH_dom"/>
</dbReference>
<dbReference type="EMBL" id="NHYD01002559">
    <property type="protein sequence ID" value="PPQ86109.1"/>
    <property type="molecule type" value="Genomic_DNA"/>
</dbReference>
<dbReference type="SMART" id="SM00233">
    <property type="entry name" value="PH"/>
    <property type="match status" value="1"/>
</dbReference>
<protein>
    <recommendedName>
        <fullName evidence="9">DH domain-containing protein</fullName>
    </recommendedName>
</protein>
<feature type="domain" description="DH" evidence="5">
    <location>
        <begin position="816"/>
        <end position="1007"/>
    </location>
</feature>
<dbReference type="STRING" id="93625.A0A409X5Q3"/>
<dbReference type="PANTHER" id="PTHR46572">
    <property type="entry name" value="RHO1 GDP-GTP EXCHANGE PROTEIN 1-RELATED"/>
    <property type="match status" value="1"/>
</dbReference>
<gene>
    <name evidence="7" type="ORF">CVT25_003676</name>
</gene>
<feature type="compositionally biased region" description="Pro residues" evidence="3">
    <location>
        <begin position="106"/>
        <end position="124"/>
    </location>
</feature>
<dbReference type="InterPro" id="IPR052233">
    <property type="entry name" value="Rho-type_GEFs"/>
</dbReference>
<evidence type="ECO:0000259" key="5">
    <source>
        <dbReference type="PROSITE" id="PS50010"/>
    </source>
</evidence>
<dbReference type="Pfam" id="PF00780">
    <property type="entry name" value="CNH"/>
    <property type="match status" value="1"/>
</dbReference>
<feature type="compositionally biased region" description="Polar residues" evidence="3">
    <location>
        <begin position="157"/>
        <end position="168"/>
    </location>
</feature>
<dbReference type="PROSITE" id="PS50003">
    <property type="entry name" value="PH_DOMAIN"/>
    <property type="match status" value="1"/>
</dbReference>
<name>A0A409X5Q3_PSICY</name>
<dbReference type="Pfam" id="PF00621">
    <property type="entry name" value="RhoGEF"/>
    <property type="match status" value="2"/>
</dbReference>
<dbReference type="PANTHER" id="PTHR46572:SF1">
    <property type="entry name" value="RHO1 GUANINE NUCLEOTIDE EXCHANGE FACTOR TUS1"/>
    <property type="match status" value="1"/>
</dbReference>
<sequence>MSSTPRLDTNFATPGEDDLNELFDTVIQGFSMTPVSPDGSVYSNDVYADSEIERHGSLNGSVHSLQRSSSYTPSLLSQQTPAQISHRSSPSQTAQQGASAQFRPSRPLPRPPGASSAPTPPPTITPIRQPSFSHPRPSTPQVIESPTQVSDRKSRIYLQNSSQHTSDPSADAPNDNGAGPSGLQQSWNNEADIAPTSPSTEYPDHYGSFLPGYYRRAEEDPNATASLAYAPDSLNDLTGNYEEPPPETYEESVVSGESGHNSRYQQTDSRYRSVDSGASIAERWNAAPDVGTFMTSDFPMLLPPNSSDTRLAFLSEEETHDEPEPYAPSDWTDDNLVRVTANTNTRAHSNTDDSNETDHIDWAISGPSDLFRRNTNVIRQIAEFDQPTHLELHEEEEDPFDDDERRFINPALLSHLAVQLRDSVPRGTHVKGSIPYPRAFTGKDIVSTIHSIIREITRDHGSVPDRRAALLVARSLQTMLFFYEVEWGAQILQDGVEDVYMFMDDQEGGSDAPIERTELPTGVVTILTKCYSASCDSGGCYAYGCPRKGMKQLPSVMDAPAGSMREEWSKKVPSQVLARLSRSEINRQTIIHKLISKEEQYIQDLEIIEKVFIKPLRTANPPVMTPIILSEFIEEVFGNILELLECNRRLLEVMYVRQREQHPVIQSIGDIFLEAATEFRIVYPIYVGHHPLAEKRLKEELEHNLEFRLFVEKCSRQLAARPGGSPRLDLKHYLSRPAEHLQKYPVLLDAVYRETEETNFDGEFLLEAITAIQNLQNVAQLRTFQSAMGKGSTGKWEWHDLVSPDTRHKFTKEESKRQSVIFELIKGEMAYVRDLENIETMYVRPLRNAEPPIIPIERLNQFLLEVFHNFNELHAHHRRLVDKLHEIQREEHPRIRTITAAVFDAALNFREAYMEYIPNYPIAAYRIDDEMANNHAFKQFVNHTVRHPDAHRLDMKNFINRPIPRLLRYELLLKEILSETPAYHEDRSDIPTVIDLIKTLGRETEPGVTSSKQKVELWKYNSNLVFKPGEHVDMDLLNEQRSLIHTGKLLRLDNGQDRDELFVMLFDNYLVMTHPREKDGITKYNVYRRPIPLDLLSLVNFTDNPVQRSTSLLRNLWNTDRQADTASISSRPSENGDTRQVFPWTIHHNGRLGGPYVFYAESAAARLEWKQKLEESLGLRKVVQESNKVFEIESLSVDTFLLPALTTGPNSSVWHDGTLFTGKVTCSVPFNTPDGRGLVAIGCAEGVWIGYRHDSRSLRRVLHLKMVTQCAILEDFGLFLVLADKVLFAYHLEALVPTTPGSIHASQTPQKINGKDVHFFSVGVLNGRTLVIYMKKRGNSDSVFHAVEPVIDKINEPPKASGGILNLTKKRTEWFRQFKEFSFSDAYDLIFLRARIAVLCAKGFMIMDLDNYKSVTIPQRDDPKYPYLAKRCDSCHPMGMFRSREDEFLLCYNEFGLFVDRHGHPSRTTGTIEWEGTADRVAMHAPYVLLFDTRFIEIRHLETGRLVQIISGNEIRCVWDGRSLDSNTAVTSAEGAEDRMEQEPRVHAVMNMTDPPLQPGGRPVHRGVMQHVFELFPTIPLYLPGSLSSPSTAPYFPISFSPPRSPPLRSHHI</sequence>
<dbReference type="OrthoDB" id="2272012at2759"/>
<dbReference type="CDD" id="cd00160">
    <property type="entry name" value="RhoGEF"/>
    <property type="match status" value="2"/>
</dbReference>
<dbReference type="Proteomes" id="UP000283269">
    <property type="component" value="Unassembled WGS sequence"/>
</dbReference>
<dbReference type="SMART" id="SM00325">
    <property type="entry name" value="RhoGEF"/>
    <property type="match status" value="2"/>
</dbReference>
<dbReference type="InterPro" id="IPR001331">
    <property type="entry name" value="GDS_CDC24_CS"/>
</dbReference>
<feature type="region of interest" description="Disordered" evidence="3">
    <location>
        <begin position="61"/>
        <end position="204"/>
    </location>
</feature>
<dbReference type="GO" id="GO:0035556">
    <property type="term" value="P:intracellular signal transduction"/>
    <property type="evidence" value="ECO:0007669"/>
    <property type="project" value="InterPro"/>
</dbReference>